<sequence length="1020" mass="113583">MKYQGVCMRFRELVCFFTCVFSCISIADSSVEVEVLKHYGKMRSIKNARFIDLDGNGNKEIIFVNGSWAISVAELMSAQEQSDYNIISSKVLPQDENVESFEMFYDEASDNYFAFVISTNHEVHVFNVTADKYVTKIENAVASNVRFKDIDNDGNIEVVLQDSNTVTLVDPKNYNIKNSFPLDGTDVHFLVGNFTGKYKSELLLANGKLLAFKDNELKEIGELSLNSHFFFAKDIDKDGFDDAVSSQCAVNIKTKSVIWPAGKELQDCVEGTKNITPLTSSPSYYNNELNNAKYFYYLGRPSTSFHVAYMSINLFTGDSAHVMNTFTGGYYPEDPNIPNTLIGVVDLYGKNEEQLVSTTTKTAGWSLTELNIGEKTLFAQNGGVSISQANNKLNVIELDAHMSIFSIGYSSSLYASSAYLANVDIETNEVQWKSDSIIGNALGSYFSDWGGIAVETGMPGHIFYTVTSYYESFTAFWGLDGKPESLASISGEFKVLGDIDGDGKTEYATLGTEQSNKVKNIIIKNITDSEIDFDVTLKTPVTKGISECLLCSDLRAVDFNQDGVKELVLTLDGMTTIYDLLSGENSSFDSTNYELFNELNMQGMTFLSALDKNNQLIVLNQKGNPVKALNICDSRIIELEQLVDNKVHFLCLDTFGVFDIKTDTLVWSKEIQGYARSSKIELIESDVYWLIETVIDNILFKISGTPTGSVEQYNHEMALYSNTSAELKLLDGLQDKGYLFYVSQGPKNGKVTFTNRKLGELIYKADSEKDGNDSFTVLATKNGVTKLVFNISVLVREPLRIISEEFSTHWSDTLTSELVTSGVNPKEVTYSLVQAPMMGHFKFIDERSSEFVYIPSGNSIGKDVVEVAVVDSQGTMFKKRVDIVRTNTPPVGVDLERTISSAGLVSITLEAKDEDTDLLTFEWIEKPKHIDIALNKETGTMTFYVPSNKLFTEQLQYSVFDGVEYSAPNTITLNIDTQIQVEKAASNNTKKSSGSLSYIMLLLLCYSVWNVRVLKNKKNL</sequence>
<dbReference type="RefSeq" id="WP_171627367.1">
    <property type="nucleotide sequence ID" value="NZ_JABBPG010000008.1"/>
</dbReference>
<gene>
    <name evidence="1" type="ORF">HG263_17410</name>
</gene>
<dbReference type="SUPFAM" id="SSF69318">
    <property type="entry name" value="Integrin alpha N-terminal domain"/>
    <property type="match status" value="1"/>
</dbReference>
<keyword evidence="2" id="KW-1185">Reference proteome</keyword>
<protein>
    <submittedName>
        <fullName evidence="1">Uncharacterized protein</fullName>
    </submittedName>
</protein>
<dbReference type="Proteomes" id="UP000586305">
    <property type="component" value="Unassembled WGS sequence"/>
</dbReference>
<dbReference type="InterPro" id="IPR011048">
    <property type="entry name" value="Haem_d1_sf"/>
</dbReference>
<evidence type="ECO:0000313" key="1">
    <source>
        <dbReference type="EMBL" id="NOU52310.1"/>
    </source>
</evidence>
<dbReference type="SUPFAM" id="SSF51004">
    <property type="entry name" value="C-terminal (heme d1) domain of cytochrome cd1-nitrite reductase"/>
    <property type="match status" value="1"/>
</dbReference>
<dbReference type="InterPro" id="IPR028994">
    <property type="entry name" value="Integrin_alpha_N"/>
</dbReference>
<name>A0A849VHL7_9GAMM</name>
<dbReference type="AlphaFoldDB" id="A0A849VHL7"/>
<proteinExistence type="predicted"/>
<reference evidence="1 2" key="1">
    <citation type="submission" date="2020-04" db="EMBL/GenBank/DDBJ databases">
        <title>Pseudoalteromonas caenipelagi sp. nov., isolated from a tidal flat.</title>
        <authorList>
            <person name="Park S."/>
            <person name="Yoon J.-H."/>
        </authorList>
    </citation>
    <scope>NUCLEOTIDE SEQUENCE [LARGE SCALE GENOMIC DNA]</scope>
    <source>
        <strain evidence="1 2">JBTF-M23</strain>
    </source>
</reference>
<organism evidence="1 2">
    <name type="scientific">Pseudoalteromonas caenipelagi</name>
    <dbReference type="NCBI Taxonomy" id="2726988"/>
    <lineage>
        <taxon>Bacteria</taxon>
        <taxon>Pseudomonadati</taxon>
        <taxon>Pseudomonadota</taxon>
        <taxon>Gammaproteobacteria</taxon>
        <taxon>Alteromonadales</taxon>
        <taxon>Pseudoalteromonadaceae</taxon>
        <taxon>Pseudoalteromonas</taxon>
    </lineage>
</organism>
<dbReference type="EMBL" id="JABBPG010000008">
    <property type="protein sequence ID" value="NOU52310.1"/>
    <property type="molecule type" value="Genomic_DNA"/>
</dbReference>
<evidence type="ECO:0000313" key="2">
    <source>
        <dbReference type="Proteomes" id="UP000586305"/>
    </source>
</evidence>
<accession>A0A849VHL7</accession>
<comment type="caution">
    <text evidence="1">The sequence shown here is derived from an EMBL/GenBank/DDBJ whole genome shotgun (WGS) entry which is preliminary data.</text>
</comment>